<organism evidence="1 2">
    <name type="scientific">Porites evermanni</name>
    <dbReference type="NCBI Taxonomy" id="104178"/>
    <lineage>
        <taxon>Eukaryota</taxon>
        <taxon>Metazoa</taxon>
        <taxon>Cnidaria</taxon>
        <taxon>Anthozoa</taxon>
        <taxon>Hexacorallia</taxon>
        <taxon>Scleractinia</taxon>
        <taxon>Fungiina</taxon>
        <taxon>Poritidae</taxon>
        <taxon>Porites</taxon>
    </lineage>
</organism>
<reference evidence="1 2" key="1">
    <citation type="submission" date="2022-05" db="EMBL/GenBank/DDBJ databases">
        <authorList>
            <consortium name="Genoscope - CEA"/>
            <person name="William W."/>
        </authorList>
    </citation>
    <scope>NUCLEOTIDE SEQUENCE [LARGE SCALE GENOMIC DNA]</scope>
</reference>
<keyword evidence="2" id="KW-1185">Reference proteome</keyword>
<dbReference type="EMBL" id="CALNXI010000971">
    <property type="protein sequence ID" value="CAH3149438.1"/>
    <property type="molecule type" value="Genomic_DNA"/>
</dbReference>
<sequence>MRDCPASVMKTLYRDIKEALQTATKGFGGSSQGFANFLLFCVFTEQFKTRLRGVAQKLFVCCLLPIKRKLQDSSRYSGEETPMIETRSLADSCHNNYETYD</sequence>
<proteinExistence type="predicted"/>
<name>A0ABN8PRS4_9CNID</name>
<dbReference type="Proteomes" id="UP001159427">
    <property type="component" value="Unassembled WGS sequence"/>
</dbReference>
<comment type="caution">
    <text evidence="1">The sequence shown here is derived from an EMBL/GenBank/DDBJ whole genome shotgun (WGS) entry which is preliminary data.</text>
</comment>
<gene>
    <name evidence="1" type="ORF">PEVE_00044959</name>
</gene>
<evidence type="ECO:0000313" key="2">
    <source>
        <dbReference type="Proteomes" id="UP001159427"/>
    </source>
</evidence>
<protein>
    <submittedName>
        <fullName evidence="1">Uncharacterized protein</fullName>
    </submittedName>
</protein>
<evidence type="ECO:0000313" key="1">
    <source>
        <dbReference type="EMBL" id="CAH3149438.1"/>
    </source>
</evidence>
<accession>A0ABN8PRS4</accession>